<dbReference type="InterPro" id="IPR028082">
    <property type="entry name" value="Peripla_BP_I"/>
</dbReference>
<dbReference type="AlphaFoldDB" id="A0A9X3LLY8"/>
<dbReference type="InterPro" id="IPR010982">
    <property type="entry name" value="Lambda_DNA-bd_dom_sf"/>
</dbReference>
<feature type="domain" description="HTH lacI-type" evidence="4">
    <location>
        <begin position="9"/>
        <end position="63"/>
    </location>
</feature>
<dbReference type="EMBL" id="JAKMUT010000005">
    <property type="protein sequence ID" value="MCZ9289844.1"/>
    <property type="molecule type" value="Genomic_DNA"/>
</dbReference>
<evidence type="ECO:0000259" key="4">
    <source>
        <dbReference type="PROSITE" id="PS50932"/>
    </source>
</evidence>
<evidence type="ECO:0000256" key="2">
    <source>
        <dbReference type="ARBA" id="ARBA00023125"/>
    </source>
</evidence>
<dbReference type="RefSeq" id="WP_269944546.1">
    <property type="nucleotide sequence ID" value="NZ_JAKMUT010000005.1"/>
</dbReference>
<dbReference type="CDD" id="cd06279">
    <property type="entry name" value="PBP1_LacI-like"/>
    <property type="match status" value="1"/>
</dbReference>
<evidence type="ECO:0000256" key="3">
    <source>
        <dbReference type="ARBA" id="ARBA00023163"/>
    </source>
</evidence>
<dbReference type="SUPFAM" id="SSF53822">
    <property type="entry name" value="Periplasmic binding protein-like I"/>
    <property type="match status" value="1"/>
</dbReference>
<comment type="caution">
    <text evidence="5">The sequence shown here is derived from an EMBL/GenBank/DDBJ whole genome shotgun (WGS) entry which is preliminary data.</text>
</comment>
<dbReference type="PROSITE" id="PS50932">
    <property type="entry name" value="HTH_LACI_2"/>
    <property type="match status" value="1"/>
</dbReference>
<dbReference type="Gene3D" id="1.10.260.40">
    <property type="entry name" value="lambda repressor-like DNA-binding domains"/>
    <property type="match status" value="1"/>
</dbReference>
<accession>A0A9X3LLY8</accession>
<gene>
    <name evidence="5" type="ORF">L8V00_06475</name>
</gene>
<proteinExistence type="predicted"/>
<dbReference type="Proteomes" id="UP001146469">
    <property type="component" value="Unassembled WGS sequence"/>
</dbReference>
<dbReference type="CDD" id="cd01392">
    <property type="entry name" value="HTH_LacI"/>
    <property type="match status" value="1"/>
</dbReference>
<evidence type="ECO:0000313" key="6">
    <source>
        <dbReference type="Proteomes" id="UP001146469"/>
    </source>
</evidence>
<evidence type="ECO:0000256" key="1">
    <source>
        <dbReference type="ARBA" id="ARBA00023015"/>
    </source>
</evidence>
<dbReference type="GO" id="GO:0000976">
    <property type="term" value="F:transcription cis-regulatory region binding"/>
    <property type="evidence" value="ECO:0007669"/>
    <property type="project" value="TreeGrafter"/>
</dbReference>
<keyword evidence="2 5" id="KW-0238">DNA-binding</keyword>
<protein>
    <submittedName>
        <fullName evidence="5">LacI family DNA-binding transcriptional regulator</fullName>
    </submittedName>
</protein>
<dbReference type="InterPro" id="IPR046335">
    <property type="entry name" value="LacI/GalR-like_sensor"/>
</dbReference>
<dbReference type="Gene3D" id="3.40.50.2300">
    <property type="match status" value="2"/>
</dbReference>
<dbReference type="Pfam" id="PF13377">
    <property type="entry name" value="Peripla_BP_3"/>
    <property type="match status" value="1"/>
</dbReference>
<keyword evidence="6" id="KW-1185">Reference proteome</keyword>
<dbReference type="GO" id="GO:0003700">
    <property type="term" value="F:DNA-binding transcription factor activity"/>
    <property type="evidence" value="ECO:0007669"/>
    <property type="project" value="TreeGrafter"/>
</dbReference>
<keyword evidence="1" id="KW-0805">Transcription regulation</keyword>
<sequence length="369" mass="39337">MNRPARRGTLASIAAELGVSRTTVSNAYNRPDQLSPELRDKILHLAEKVGYPGPDPMARSLRTRRAGAIGVLLTEELPYAFEDQASLEFVSGVSVSCGSMDASMLLIPAGVDDTPSADRPAQLVNQASVDGFIVYSVAVDDPYLAAVRNRGLPTVVCDQPAGVGDPFVGIDDREAIKPAIRELVDAGHRHIGVLCIRLDRTPNNGPVSNERIQGAHMHVQRSRVLGILDVLEEAGISDAPIVERHINNPQTAFEAAQELLTNHPELTAVACTTDSQALGVVRYAAEQGIGVPSQLSVTGFDGIPEAIDAHITTVRQPSKDKGLESGNMLAELIEQRLSENPAKPARRAVAPSVLLETELIRGTSVAAPQ</sequence>
<dbReference type="InterPro" id="IPR000843">
    <property type="entry name" value="HTH_LacI"/>
</dbReference>
<dbReference type="SMART" id="SM00354">
    <property type="entry name" value="HTH_LACI"/>
    <property type="match status" value="1"/>
</dbReference>
<reference evidence="5" key="1">
    <citation type="submission" date="2022-02" db="EMBL/GenBank/DDBJ databases">
        <title>Corynebacterium sp. from urogenital microbiome.</title>
        <authorList>
            <person name="Cappelli E.A."/>
            <person name="Ribeiro T.G."/>
            <person name="Peixe L."/>
        </authorList>
    </citation>
    <scope>NUCLEOTIDE SEQUENCE</scope>
    <source>
        <strain evidence="5">C8Ua_174</strain>
    </source>
</reference>
<name>A0A9X3LLY8_9CORY</name>
<organism evidence="5 6">
    <name type="scientific">Corynebacterium evansiae</name>
    <dbReference type="NCBI Taxonomy" id="2913499"/>
    <lineage>
        <taxon>Bacteria</taxon>
        <taxon>Bacillati</taxon>
        <taxon>Actinomycetota</taxon>
        <taxon>Actinomycetes</taxon>
        <taxon>Mycobacteriales</taxon>
        <taxon>Corynebacteriaceae</taxon>
        <taxon>Corynebacterium</taxon>
    </lineage>
</organism>
<evidence type="ECO:0000313" key="5">
    <source>
        <dbReference type="EMBL" id="MCZ9289844.1"/>
    </source>
</evidence>
<keyword evidence="3" id="KW-0804">Transcription</keyword>
<dbReference type="PANTHER" id="PTHR30146:SF138">
    <property type="entry name" value="TRANSCRIPTIONAL REGULATORY PROTEIN"/>
    <property type="match status" value="1"/>
</dbReference>
<dbReference type="SUPFAM" id="SSF47413">
    <property type="entry name" value="lambda repressor-like DNA-binding domains"/>
    <property type="match status" value="1"/>
</dbReference>
<dbReference type="PANTHER" id="PTHR30146">
    <property type="entry name" value="LACI-RELATED TRANSCRIPTIONAL REPRESSOR"/>
    <property type="match status" value="1"/>
</dbReference>